<dbReference type="SUPFAM" id="SSF53335">
    <property type="entry name" value="S-adenosyl-L-methionine-dependent methyltransferases"/>
    <property type="match status" value="1"/>
</dbReference>
<dbReference type="AlphaFoldDB" id="A0A6C0HGM9"/>
<evidence type="ECO:0000313" key="1">
    <source>
        <dbReference type="EMBL" id="QHT79567.1"/>
    </source>
</evidence>
<evidence type="ECO:0008006" key="2">
    <source>
        <dbReference type="Google" id="ProtNLM"/>
    </source>
</evidence>
<dbReference type="EMBL" id="MN739950">
    <property type="protein sequence ID" value="QHT79567.1"/>
    <property type="molecule type" value="Genomic_DNA"/>
</dbReference>
<protein>
    <recommendedName>
        <fullName evidence="2">Sugar O-methyltransferase</fullName>
    </recommendedName>
</protein>
<sequence length="357" mass="41656">MDRIITYYNNIKKSYYINKDSMWDTAIIPTYCNNFISLLNTNNNDLISHTLENISKTPYAWGYECYSNITSDDTIKDKSIIIFITLKKLLDEMNIIPIYIDGTNTLDIEALFPFIDNKIGFKVDFPEVFDYSYGYILNTSRGKISHRMLYALYYVWNISQYVENIKESSILEIGGGGGRIPYYASKLGVKKYTIVDIPTTSIIQAHYNFNIIGENNVALYGENNYNNCFLNLIPAHHFNSINEKYDLICNFDGLTEYGIDTALNYVNRSMNLTKKFLSINNTLNSYNFTDLYKNNINITVLLKEICIYRFDIPHFDYYKEILQFNEKQNIIINPNILKETHTITPATKFKTFFFNKT</sequence>
<organism evidence="1">
    <name type="scientific">viral metagenome</name>
    <dbReference type="NCBI Taxonomy" id="1070528"/>
    <lineage>
        <taxon>unclassified sequences</taxon>
        <taxon>metagenomes</taxon>
        <taxon>organismal metagenomes</taxon>
    </lineage>
</organism>
<name>A0A6C0HGM9_9ZZZZ</name>
<reference evidence="1" key="1">
    <citation type="journal article" date="2020" name="Nature">
        <title>Giant virus diversity and host interactions through global metagenomics.</title>
        <authorList>
            <person name="Schulz F."/>
            <person name="Roux S."/>
            <person name="Paez-Espino D."/>
            <person name="Jungbluth S."/>
            <person name="Walsh D.A."/>
            <person name="Denef V.J."/>
            <person name="McMahon K.D."/>
            <person name="Konstantinidis K.T."/>
            <person name="Eloe-Fadrosh E.A."/>
            <person name="Kyrpides N.C."/>
            <person name="Woyke T."/>
        </authorList>
    </citation>
    <scope>NUCLEOTIDE SEQUENCE</scope>
    <source>
        <strain evidence="1">GVMAG-M-3300023184-101</strain>
    </source>
</reference>
<dbReference type="NCBIfam" id="TIGR04371">
    <property type="entry name" value="methyltran_NanM"/>
    <property type="match status" value="1"/>
</dbReference>
<accession>A0A6C0HGM9</accession>
<dbReference type="InterPro" id="IPR029063">
    <property type="entry name" value="SAM-dependent_MTases_sf"/>
</dbReference>
<dbReference type="Gene3D" id="3.40.50.150">
    <property type="entry name" value="Vaccinia Virus protein VP39"/>
    <property type="match status" value="1"/>
</dbReference>
<proteinExistence type="predicted"/>
<dbReference type="InterPro" id="IPR030807">
    <property type="entry name" value="Methyltran_NanM"/>
</dbReference>